<dbReference type="HAMAP" id="MF_01445">
    <property type="entry name" value="TsaD"/>
    <property type="match status" value="1"/>
</dbReference>
<proteinExistence type="inferred from homology"/>
<name>A0A1F7U608_9BACT</name>
<sequence>MRILALESSCDESAAAWLDVSGGRIRHLHQLVATQEIHAKYGGVVPEVAAREHAVMLPPLLAALAEKVVGRPDGRLLGKKVDVVAATRGPGLITSLRVGLDTARTLAGAWGKKFVGINHVEGHIYANWLGDGEGRLPADRDIFPAVALVVSGGHTELLYLRGHGRYELLGATLDDAAGEAFDKTAKLMGLGYPGGPALSRLAANGNRRAFDFPRPLLREKNLNFSYSGLKTAVRYFLERERARLTDEKFRQDVAASTEEAIVDVLVGKAAHAVVGRKCRSFLLAGGVAANGRLRQALAERLAAVAPEARLIEPPLKYCTDNAAMIAMAAYWRAKRGDFDALIGCKADAGWELGR</sequence>
<organism evidence="10 11">
    <name type="scientific">Candidatus Uhrbacteria bacterium RIFCSPHIGHO2_02_FULL_60_10</name>
    <dbReference type="NCBI Taxonomy" id="1802392"/>
    <lineage>
        <taxon>Bacteria</taxon>
        <taxon>Candidatus Uhriibacteriota</taxon>
    </lineage>
</organism>
<dbReference type="GO" id="GO:0061711">
    <property type="term" value="F:tRNA N(6)-L-threonylcarbamoyladenine synthase activity"/>
    <property type="evidence" value="ECO:0007669"/>
    <property type="project" value="UniProtKB-EC"/>
</dbReference>
<dbReference type="FunFam" id="3.30.420.40:FF:000040">
    <property type="entry name" value="tRNA N6-adenosine threonylcarbamoyltransferase"/>
    <property type="match status" value="1"/>
</dbReference>
<evidence type="ECO:0000256" key="2">
    <source>
        <dbReference type="ARBA" id="ARBA00022679"/>
    </source>
</evidence>
<feature type="binding site" evidence="8">
    <location>
        <position position="290"/>
    </location>
    <ligand>
        <name>substrate</name>
    </ligand>
</feature>
<keyword evidence="2 8" id="KW-0808">Transferase</keyword>
<dbReference type="AlphaFoldDB" id="A0A1F7U608"/>
<keyword evidence="3 8" id="KW-0819">tRNA processing</keyword>
<dbReference type="EC" id="2.3.1.234" evidence="8"/>
<dbReference type="PANTHER" id="PTHR11735">
    <property type="entry name" value="TRNA N6-ADENOSINE THREONYLCARBAMOYLTRANSFERASE"/>
    <property type="match status" value="1"/>
</dbReference>
<evidence type="ECO:0000313" key="10">
    <source>
        <dbReference type="EMBL" id="OGL73715.1"/>
    </source>
</evidence>
<dbReference type="NCBIfam" id="TIGR00329">
    <property type="entry name" value="gcp_kae1"/>
    <property type="match status" value="1"/>
</dbReference>
<dbReference type="PANTHER" id="PTHR11735:SF6">
    <property type="entry name" value="TRNA N6-ADENOSINE THREONYLCARBAMOYLTRANSFERASE, MITOCHONDRIAL"/>
    <property type="match status" value="1"/>
</dbReference>
<evidence type="ECO:0000259" key="9">
    <source>
        <dbReference type="Pfam" id="PF00814"/>
    </source>
</evidence>
<dbReference type="SUPFAM" id="SSF53067">
    <property type="entry name" value="Actin-like ATPase domain"/>
    <property type="match status" value="2"/>
</dbReference>
<dbReference type="Pfam" id="PF00814">
    <property type="entry name" value="TsaD"/>
    <property type="match status" value="1"/>
</dbReference>
<keyword evidence="5 8" id="KW-0408">Iron</keyword>
<dbReference type="GO" id="GO:0002949">
    <property type="term" value="P:tRNA threonylcarbamoyladenosine modification"/>
    <property type="evidence" value="ECO:0007669"/>
    <property type="project" value="UniProtKB-UniRule"/>
</dbReference>
<dbReference type="GO" id="GO:0005737">
    <property type="term" value="C:cytoplasm"/>
    <property type="evidence" value="ECO:0007669"/>
    <property type="project" value="UniProtKB-SubCell"/>
</dbReference>
<accession>A0A1F7U608</accession>
<comment type="caution">
    <text evidence="10">The sequence shown here is derived from an EMBL/GenBank/DDBJ whole genome shotgun (WGS) entry which is preliminary data.</text>
</comment>
<comment type="similarity">
    <text evidence="8">Belongs to the KAE1 / TsaD family.</text>
</comment>
<dbReference type="EMBL" id="MGEA01000050">
    <property type="protein sequence ID" value="OGL73715.1"/>
    <property type="molecule type" value="Genomic_DNA"/>
</dbReference>
<comment type="cofactor">
    <cofactor evidence="8">
        <name>Fe(2+)</name>
        <dbReference type="ChEBI" id="CHEBI:29033"/>
    </cofactor>
    <text evidence="8">Binds 1 Fe(2+) ion per subunit.</text>
</comment>
<dbReference type="GO" id="GO:0005506">
    <property type="term" value="F:iron ion binding"/>
    <property type="evidence" value="ECO:0007669"/>
    <property type="project" value="UniProtKB-UniRule"/>
</dbReference>
<evidence type="ECO:0000256" key="5">
    <source>
        <dbReference type="ARBA" id="ARBA00023004"/>
    </source>
</evidence>
<dbReference type="InterPro" id="IPR000905">
    <property type="entry name" value="Gcp-like_dom"/>
</dbReference>
<evidence type="ECO:0000256" key="7">
    <source>
        <dbReference type="ARBA" id="ARBA00048117"/>
    </source>
</evidence>
<feature type="binding site" evidence="8">
    <location>
        <position position="320"/>
    </location>
    <ligand>
        <name>Fe cation</name>
        <dbReference type="ChEBI" id="CHEBI:24875"/>
    </ligand>
</feature>
<dbReference type="Proteomes" id="UP000177088">
    <property type="component" value="Unassembled WGS sequence"/>
</dbReference>
<keyword evidence="4 8" id="KW-0479">Metal-binding</keyword>
<feature type="binding site" evidence="8">
    <location>
        <position position="123"/>
    </location>
    <ligand>
        <name>Fe cation</name>
        <dbReference type="ChEBI" id="CHEBI:24875"/>
    </ligand>
</feature>
<dbReference type="NCBIfam" id="TIGR03723">
    <property type="entry name" value="T6A_TsaD_YgjD"/>
    <property type="match status" value="1"/>
</dbReference>
<evidence type="ECO:0000256" key="8">
    <source>
        <dbReference type="HAMAP-Rule" id="MF_01445"/>
    </source>
</evidence>
<evidence type="ECO:0000256" key="6">
    <source>
        <dbReference type="ARBA" id="ARBA00023315"/>
    </source>
</evidence>
<evidence type="ECO:0000313" key="11">
    <source>
        <dbReference type="Proteomes" id="UP000177088"/>
    </source>
</evidence>
<comment type="catalytic activity">
    <reaction evidence="7 8">
        <text>L-threonylcarbamoyladenylate + adenosine(37) in tRNA = N(6)-L-threonylcarbamoyladenosine(37) in tRNA + AMP + H(+)</text>
        <dbReference type="Rhea" id="RHEA:37059"/>
        <dbReference type="Rhea" id="RHEA-COMP:10162"/>
        <dbReference type="Rhea" id="RHEA-COMP:10163"/>
        <dbReference type="ChEBI" id="CHEBI:15378"/>
        <dbReference type="ChEBI" id="CHEBI:73682"/>
        <dbReference type="ChEBI" id="CHEBI:74411"/>
        <dbReference type="ChEBI" id="CHEBI:74418"/>
        <dbReference type="ChEBI" id="CHEBI:456215"/>
        <dbReference type="EC" id="2.3.1.234"/>
    </reaction>
</comment>
<feature type="binding site" evidence="8">
    <location>
        <position position="182"/>
    </location>
    <ligand>
        <name>substrate</name>
    </ligand>
</feature>
<feature type="binding site" evidence="8">
    <location>
        <begin position="149"/>
        <end position="153"/>
    </location>
    <ligand>
        <name>substrate</name>
    </ligand>
</feature>
<dbReference type="InterPro" id="IPR043129">
    <property type="entry name" value="ATPase_NBD"/>
</dbReference>
<gene>
    <name evidence="8" type="primary">tsaD</name>
    <name evidence="10" type="ORF">A3C96_02880</name>
</gene>
<keyword evidence="6 8" id="KW-0012">Acyltransferase</keyword>
<dbReference type="Gene3D" id="3.30.420.40">
    <property type="match status" value="2"/>
</dbReference>
<dbReference type="InterPro" id="IPR022450">
    <property type="entry name" value="TsaD"/>
</dbReference>
<protein>
    <recommendedName>
        <fullName evidence="8">tRNA N6-adenosine threonylcarbamoyltransferase</fullName>
        <ecNumber evidence="8">2.3.1.234</ecNumber>
    </recommendedName>
    <alternativeName>
        <fullName evidence="8">N6-L-threonylcarbamoyladenine synthase</fullName>
        <shortName evidence="8">t(6)A synthase</shortName>
    </alternativeName>
    <alternativeName>
        <fullName evidence="8">t(6)A37 threonylcarbamoyladenosine biosynthesis protein TsaD</fullName>
    </alternativeName>
    <alternativeName>
        <fullName evidence="8">tRNA threonylcarbamoyladenosine biosynthesis protein TsaD</fullName>
    </alternativeName>
</protein>
<feature type="binding site" evidence="8">
    <location>
        <position position="195"/>
    </location>
    <ligand>
        <name>substrate</name>
    </ligand>
</feature>
<comment type="caution">
    <text evidence="8">Lacks conserved residue(s) required for the propagation of feature annotation.</text>
</comment>
<dbReference type="InterPro" id="IPR017861">
    <property type="entry name" value="KAE1/TsaD"/>
</dbReference>
<feature type="domain" description="Gcp-like" evidence="9">
    <location>
        <begin position="29"/>
        <end position="326"/>
    </location>
</feature>
<evidence type="ECO:0000256" key="3">
    <source>
        <dbReference type="ARBA" id="ARBA00022694"/>
    </source>
</evidence>
<comment type="function">
    <text evidence="8">Required for the formation of a threonylcarbamoyl group on adenosine at position 37 (t(6)A37) in tRNAs that read codons beginning with adenine. Is involved in the transfer of the threonylcarbamoyl moiety of threonylcarbamoyl-AMP (TC-AMP) to the N6 group of A37, together with TsaE and TsaB. TsaD likely plays a direct catalytic role in this reaction.</text>
</comment>
<keyword evidence="1 8" id="KW-0963">Cytoplasm</keyword>
<evidence type="ECO:0000256" key="1">
    <source>
        <dbReference type="ARBA" id="ARBA00022490"/>
    </source>
</evidence>
<reference evidence="10 11" key="1">
    <citation type="journal article" date="2016" name="Nat. Commun.">
        <title>Thousands of microbial genomes shed light on interconnected biogeochemical processes in an aquifer system.</title>
        <authorList>
            <person name="Anantharaman K."/>
            <person name="Brown C.T."/>
            <person name="Hug L.A."/>
            <person name="Sharon I."/>
            <person name="Castelle C.J."/>
            <person name="Probst A.J."/>
            <person name="Thomas B.C."/>
            <person name="Singh A."/>
            <person name="Wilkins M.J."/>
            <person name="Karaoz U."/>
            <person name="Brodie E.L."/>
            <person name="Williams K.H."/>
            <person name="Hubbard S.S."/>
            <person name="Banfield J.F."/>
        </authorList>
    </citation>
    <scope>NUCLEOTIDE SEQUENCE [LARGE SCALE GENOMIC DNA]</scope>
</reference>
<evidence type="ECO:0000256" key="4">
    <source>
        <dbReference type="ARBA" id="ARBA00022723"/>
    </source>
</evidence>
<dbReference type="PRINTS" id="PR00789">
    <property type="entry name" value="OSIALOPTASE"/>
</dbReference>
<dbReference type="CDD" id="cd24133">
    <property type="entry name" value="ASKHA_NBD_TsaD_bac"/>
    <property type="match status" value="1"/>
</dbReference>
<feature type="binding site" evidence="8">
    <location>
        <position position="119"/>
    </location>
    <ligand>
        <name>Fe cation</name>
        <dbReference type="ChEBI" id="CHEBI:24875"/>
    </ligand>
</feature>
<comment type="subcellular location">
    <subcellularLocation>
        <location evidence="8">Cytoplasm</location>
    </subcellularLocation>
</comment>